<organism evidence="9 10">
    <name type="scientific">Echinococcus canadensis</name>
    <dbReference type="NCBI Taxonomy" id="519352"/>
    <lineage>
        <taxon>Eukaryota</taxon>
        <taxon>Metazoa</taxon>
        <taxon>Spiralia</taxon>
        <taxon>Lophotrochozoa</taxon>
        <taxon>Platyhelminthes</taxon>
        <taxon>Cestoda</taxon>
        <taxon>Eucestoda</taxon>
        <taxon>Cyclophyllidea</taxon>
        <taxon>Taeniidae</taxon>
        <taxon>Echinococcus</taxon>
        <taxon>Echinococcus canadensis group</taxon>
    </lineage>
</organism>
<keyword evidence="3 6" id="KW-0238">DNA-binding</keyword>
<feature type="compositionally biased region" description="Polar residues" evidence="7">
    <location>
        <begin position="122"/>
        <end position="133"/>
    </location>
</feature>
<dbReference type="GO" id="GO:0048468">
    <property type="term" value="P:cell development"/>
    <property type="evidence" value="ECO:0007669"/>
    <property type="project" value="TreeGrafter"/>
</dbReference>
<comment type="subcellular location">
    <subcellularLocation>
        <location evidence="1 6">Nucleus</location>
    </subcellularLocation>
</comment>
<evidence type="ECO:0000256" key="7">
    <source>
        <dbReference type="SAM" id="MobiDB-lite"/>
    </source>
</evidence>
<name>A0A915F074_9CEST</name>
<feature type="domain" description="Homeobox" evidence="8">
    <location>
        <begin position="208"/>
        <end position="271"/>
    </location>
</feature>
<keyword evidence="9" id="KW-1185">Reference proteome</keyword>
<dbReference type="GO" id="GO:0005634">
    <property type="term" value="C:nucleus"/>
    <property type="evidence" value="ECO:0007669"/>
    <property type="project" value="UniProtKB-SubCell"/>
</dbReference>
<dbReference type="WBParaSite" id="maker-E.canG7_contigs_8365-snap-gene-0.7-mRNA-1">
    <property type="protein sequence ID" value="maker-E.canG7_contigs_8365-snap-gene-0.7-mRNA-1"/>
    <property type="gene ID" value="EcG7_08640"/>
</dbReference>
<comment type="similarity">
    <text evidence="2">Belongs to the TALE/IRO homeobox family.</text>
</comment>
<keyword evidence="4 6" id="KW-0371">Homeobox</keyword>
<dbReference type="Proteomes" id="UP000887562">
    <property type="component" value="Unplaced"/>
</dbReference>
<reference evidence="10" key="1">
    <citation type="submission" date="2022-11" db="UniProtKB">
        <authorList>
            <consortium name="WormBaseParasite"/>
        </authorList>
    </citation>
    <scope>IDENTIFICATION</scope>
</reference>
<dbReference type="GO" id="GO:0030182">
    <property type="term" value="P:neuron differentiation"/>
    <property type="evidence" value="ECO:0007669"/>
    <property type="project" value="TreeGrafter"/>
</dbReference>
<evidence type="ECO:0000256" key="6">
    <source>
        <dbReference type="PROSITE-ProRule" id="PRU00108"/>
    </source>
</evidence>
<dbReference type="SMART" id="SM00389">
    <property type="entry name" value="HOX"/>
    <property type="match status" value="1"/>
</dbReference>
<dbReference type="Gene3D" id="1.10.10.60">
    <property type="entry name" value="Homeodomain-like"/>
    <property type="match status" value="1"/>
</dbReference>
<evidence type="ECO:0000313" key="10">
    <source>
        <dbReference type="WBParaSite" id="maker-E.canG7_contigs_8365-snap-gene-0.7-mRNA-1"/>
    </source>
</evidence>
<dbReference type="PROSITE" id="PS00027">
    <property type="entry name" value="HOMEOBOX_1"/>
    <property type="match status" value="1"/>
</dbReference>
<evidence type="ECO:0000259" key="8">
    <source>
        <dbReference type="PROSITE" id="PS50071"/>
    </source>
</evidence>
<feature type="DNA-binding region" description="Homeobox" evidence="6">
    <location>
        <begin position="210"/>
        <end position="272"/>
    </location>
</feature>
<evidence type="ECO:0000256" key="4">
    <source>
        <dbReference type="ARBA" id="ARBA00023155"/>
    </source>
</evidence>
<feature type="compositionally biased region" description="Pro residues" evidence="7">
    <location>
        <begin position="353"/>
        <end position="363"/>
    </location>
</feature>
<feature type="region of interest" description="Disordered" evidence="7">
    <location>
        <begin position="331"/>
        <end position="365"/>
    </location>
</feature>
<dbReference type="AlphaFoldDB" id="A0A915F074"/>
<dbReference type="GO" id="GO:0000981">
    <property type="term" value="F:DNA-binding transcription factor activity, RNA polymerase II-specific"/>
    <property type="evidence" value="ECO:0007669"/>
    <property type="project" value="InterPro"/>
</dbReference>
<sequence length="388" mass="43228">MDFSSNMLEYSSKAKKLTRKYRSSSNHLRSFIESTAAFRSIATKVQGAAISTPLLNGVTEAGEFEPPLQLPSLPLSSMAELTLSDRDAWLRLMEQHPLILRNLFNAATQSSRHSGADGESSIPLTSQEDQGSLPQIPLTLKSLPSKPRLNPIGSLPVGTKRPTSGSFVLESNCPFAMDKLPTLNPLETLKEREALQFTSNEIEENREDRLPVKKKVATRETTCLLKKWLYEHRKNPYPTKEEKVMLAAVTRMNLTQVSTWFANARRRLKKENRLTWSATNRTLPPHPSPPSPSTTFQPLPPMFWNEDCSIARTITSQVHSILWSQVVKDTRSRVTTNGSEKEVVLEPTSMSPSSPPPPPPPPSSAKIWSLAALVEERPPCKVPSSDNN</sequence>
<evidence type="ECO:0000256" key="3">
    <source>
        <dbReference type="ARBA" id="ARBA00023125"/>
    </source>
</evidence>
<dbReference type="Pfam" id="PF05920">
    <property type="entry name" value="Homeobox_KN"/>
    <property type="match status" value="1"/>
</dbReference>
<accession>A0A915F074</accession>
<dbReference type="InterPro" id="IPR008422">
    <property type="entry name" value="KN_HD"/>
</dbReference>
<dbReference type="CDD" id="cd00086">
    <property type="entry name" value="homeodomain"/>
    <property type="match status" value="1"/>
</dbReference>
<dbReference type="InterPro" id="IPR009057">
    <property type="entry name" value="Homeodomain-like_sf"/>
</dbReference>
<feature type="region of interest" description="Disordered" evidence="7">
    <location>
        <begin position="110"/>
        <end position="133"/>
    </location>
</feature>
<dbReference type="GO" id="GO:0000978">
    <property type="term" value="F:RNA polymerase II cis-regulatory region sequence-specific DNA binding"/>
    <property type="evidence" value="ECO:0007669"/>
    <property type="project" value="TreeGrafter"/>
</dbReference>
<proteinExistence type="inferred from homology"/>
<dbReference type="SUPFAM" id="SSF46689">
    <property type="entry name" value="Homeodomain-like"/>
    <property type="match status" value="1"/>
</dbReference>
<protein>
    <submittedName>
        <fullName evidence="10">Homeobox domain-containing protein</fullName>
    </submittedName>
</protein>
<dbReference type="PANTHER" id="PTHR11211:SF40">
    <property type="entry name" value="MIRROR, ISOFORM C"/>
    <property type="match status" value="1"/>
</dbReference>
<dbReference type="InterPro" id="IPR017970">
    <property type="entry name" value="Homeobox_CS"/>
</dbReference>
<dbReference type="PANTHER" id="PTHR11211">
    <property type="entry name" value="IROQUOIS-CLASS HOMEODOMAIN PROTEIN IRX"/>
    <property type="match status" value="1"/>
</dbReference>
<evidence type="ECO:0000256" key="2">
    <source>
        <dbReference type="ARBA" id="ARBA00008446"/>
    </source>
</evidence>
<dbReference type="InterPro" id="IPR001356">
    <property type="entry name" value="HD"/>
</dbReference>
<evidence type="ECO:0000313" key="9">
    <source>
        <dbReference type="Proteomes" id="UP000887562"/>
    </source>
</evidence>
<keyword evidence="5 6" id="KW-0539">Nucleus</keyword>
<evidence type="ECO:0000256" key="1">
    <source>
        <dbReference type="ARBA" id="ARBA00004123"/>
    </source>
</evidence>
<dbReference type="PROSITE" id="PS50071">
    <property type="entry name" value="HOMEOBOX_2"/>
    <property type="match status" value="1"/>
</dbReference>
<dbReference type="FunFam" id="1.10.10.60:FF:000003">
    <property type="entry name" value="Iroquois-class homeobox protein IRX"/>
    <property type="match status" value="1"/>
</dbReference>
<evidence type="ECO:0000256" key="5">
    <source>
        <dbReference type="ARBA" id="ARBA00023242"/>
    </source>
</evidence>